<dbReference type="PANTHER" id="PTHR46579:SF1">
    <property type="entry name" value="F5_8 TYPE C DOMAIN-CONTAINING PROTEIN"/>
    <property type="match status" value="1"/>
</dbReference>
<name>A0A5C3PJE6_9APHY</name>
<dbReference type="EMBL" id="ML211069">
    <property type="protein sequence ID" value="TFK89656.1"/>
    <property type="molecule type" value="Genomic_DNA"/>
</dbReference>
<keyword evidence="2" id="KW-1185">Reference proteome</keyword>
<accession>A0A5C3PJE6</accession>
<reference evidence="1 2" key="1">
    <citation type="journal article" date="2019" name="Nat. Ecol. Evol.">
        <title>Megaphylogeny resolves global patterns of mushroom evolution.</title>
        <authorList>
            <person name="Varga T."/>
            <person name="Krizsan K."/>
            <person name="Foldi C."/>
            <person name="Dima B."/>
            <person name="Sanchez-Garcia M."/>
            <person name="Sanchez-Ramirez S."/>
            <person name="Szollosi G.J."/>
            <person name="Szarkandi J.G."/>
            <person name="Papp V."/>
            <person name="Albert L."/>
            <person name="Andreopoulos W."/>
            <person name="Angelini C."/>
            <person name="Antonin V."/>
            <person name="Barry K.W."/>
            <person name="Bougher N.L."/>
            <person name="Buchanan P."/>
            <person name="Buyck B."/>
            <person name="Bense V."/>
            <person name="Catcheside P."/>
            <person name="Chovatia M."/>
            <person name="Cooper J."/>
            <person name="Damon W."/>
            <person name="Desjardin D."/>
            <person name="Finy P."/>
            <person name="Geml J."/>
            <person name="Haridas S."/>
            <person name="Hughes K."/>
            <person name="Justo A."/>
            <person name="Karasinski D."/>
            <person name="Kautmanova I."/>
            <person name="Kiss B."/>
            <person name="Kocsube S."/>
            <person name="Kotiranta H."/>
            <person name="LaButti K.M."/>
            <person name="Lechner B.E."/>
            <person name="Liimatainen K."/>
            <person name="Lipzen A."/>
            <person name="Lukacs Z."/>
            <person name="Mihaltcheva S."/>
            <person name="Morgado L.N."/>
            <person name="Niskanen T."/>
            <person name="Noordeloos M.E."/>
            <person name="Ohm R.A."/>
            <person name="Ortiz-Santana B."/>
            <person name="Ovrebo C."/>
            <person name="Racz N."/>
            <person name="Riley R."/>
            <person name="Savchenko A."/>
            <person name="Shiryaev A."/>
            <person name="Soop K."/>
            <person name="Spirin V."/>
            <person name="Szebenyi C."/>
            <person name="Tomsovsky M."/>
            <person name="Tulloss R.E."/>
            <person name="Uehling J."/>
            <person name="Grigoriev I.V."/>
            <person name="Vagvolgyi C."/>
            <person name="Papp T."/>
            <person name="Martin F.M."/>
            <person name="Miettinen O."/>
            <person name="Hibbett D.S."/>
            <person name="Nagy L.G."/>
        </authorList>
    </citation>
    <scope>NUCLEOTIDE SEQUENCE [LARGE SCALE GENOMIC DNA]</scope>
    <source>
        <strain evidence="1 2">HHB13444</strain>
    </source>
</reference>
<dbReference type="PANTHER" id="PTHR46579">
    <property type="entry name" value="F5/8 TYPE C DOMAIN-CONTAINING PROTEIN-RELATED"/>
    <property type="match status" value="1"/>
</dbReference>
<dbReference type="Proteomes" id="UP000308197">
    <property type="component" value="Unassembled WGS sequence"/>
</dbReference>
<protein>
    <recommendedName>
        <fullName evidence="3">DUF4218 domain-containing protein</fullName>
    </recommendedName>
</protein>
<dbReference type="AlphaFoldDB" id="A0A5C3PJE6"/>
<evidence type="ECO:0000313" key="1">
    <source>
        <dbReference type="EMBL" id="TFK89656.1"/>
    </source>
</evidence>
<proteinExistence type="predicted"/>
<dbReference type="InParanoid" id="A0A5C3PJE6"/>
<evidence type="ECO:0000313" key="2">
    <source>
        <dbReference type="Proteomes" id="UP000308197"/>
    </source>
</evidence>
<organism evidence="1 2">
    <name type="scientific">Polyporus arcularius HHB13444</name>
    <dbReference type="NCBI Taxonomy" id="1314778"/>
    <lineage>
        <taxon>Eukaryota</taxon>
        <taxon>Fungi</taxon>
        <taxon>Dikarya</taxon>
        <taxon>Basidiomycota</taxon>
        <taxon>Agaricomycotina</taxon>
        <taxon>Agaricomycetes</taxon>
        <taxon>Polyporales</taxon>
        <taxon>Polyporaceae</taxon>
        <taxon>Polyporus</taxon>
    </lineage>
</organism>
<gene>
    <name evidence="1" type="ORF">K466DRAFT_486386</name>
</gene>
<evidence type="ECO:0008006" key="3">
    <source>
        <dbReference type="Google" id="ProtNLM"/>
    </source>
</evidence>
<sequence length="544" mass="62027">MHNLFLGELRHHCRDVWGINVKDTGKESKKMEPHDPDRQRIELNKAYNAILKPSVSALKRLRKGYVVAIAELNDVLPVGGALTKAAYANGLINWAKTYVGDIKLPPVLDEETVDFHLVDGEYDVSKYRVLTQATVDAIRADIAATHLPSWMERPPQNFGSASHGKLKADQWRTVCTVSLVITLTRLWGTSGASAKDRVVLDNFLSLVCAVDLATRRTTNPERIEKFDRHMFHYLDTLRSVFDHQFVPNHHLSLHLHECLLMFGPVHAWWAFPFERYNGLLQKLNTNNKTQEMPLTFMRYFYMGAHLRWLISTTTWPKSDEYQKMVKAYTDAVFQAKTASGIRAADFVPFGSQEEAEDSLHTSYNEKKEVAMSVAVYAALRKLISHVSPTLAAAAASGDLHPRVNRLSKLSRDRMTFATSKAGLRNSFVLFDDPLDSEIASPRAGQIADIFLHGRREGSRQVVEPFVLINEYRALKSEDAEQDPFRQFPDLETRLFYNHFERRQRLVRFCDIRCHFAAFTYKPSEIDAECIVARSLNRVRCALTA</sequence>
<dbReference type="STRING" id="1314778.A0A5C3PJE6"/>